<dbReference type="InterPro" id="IPR001173">
    <property type="entry name" value="Glyco_trans_2-like"/>
</dbReference>
<keyword evidence="9" id="KW-1185">Reference proteome</keyword>
<evidence type="ECO:0000256" key="2">
    <source>
        <dbReference type="ARBA" id="ARBA00022475"/>
    </source>
</evidence>
<gene>
    <name evidence="8" type="ORF">GCM10010840_16750</name>
</gene>
<organism evidence="8 9">
    <name type="scientific">Deinococcus aerolatus</name>
    <dbReference type="NCBI Taxonomy" id="522487"/>
    <lineage>
        <taxon>Bacteria</taxon>
        <taxon>Thermotogati</taxon>
        <taxon>Deinococcota</taxon>
        <taxon>Deinococci</taxon>
        <taxon>Deinococcales</taxon>
        <taxon>Deinococcaceae</taxon>
        <taxon>Deinococcus</taxon>
    </lineage>
</organism>
<accession>A0ABQ2G7K3</accession>
<dbReference type="InterPro" id="IPR029044">
    <property type="entry name" value="Nucleotide-diphossugar_trans"/>
</dbReference>
<keyword evidence="3" id="KW-0328">Glycosyltransferase</keyword>
<comment type="subcellular location">
    <subcellularLocation>
        <location evidence="1">Cell membrane</location>
    </subcellularLocation>
</comment>
<keyword evidence="2" id="KW-1003">Cell membrane</keyword>
<feature type="domain" description="Glycosyltransferase 2-like" evidence="7">
    <location>
        <begin position="23"/>
        <end position="155"/>
    </location>
</feature>
<proteinExistence type="predicted"/>
<evidence type="ECO:0000256" key="4">
    <source>
        <dbReference type="ARBA" id="ARBA00022679"/>
    </source>
</evidence>
<evidence type="ECO:0000259" key="7">
    <source>
        <dbReference type="Pfam" id="PF00535"/>
    </source>
</evidence>
<feature type="region of interest" description="Disordered" evidence="6">
    <location>
        <begin position="362"/>
        <end position="382"/>
    </location>
</feature>
<evidence type="ECO:0000256" key="6">
    <source>
        <dbReference type="SAM" id="MobiDB-lite"/>
    </source>
</evidence>
<dbReference type="RefSeq" id="WP_229723424.1">
    <property type="nucleotide sequence ID" value="NZ_BMOL01000006.1"/>
</dbReference>
<evidence type="ECO:0000256" key="3">
    <source>
        <dbReference type="ARBA" id="ARBA00022676"/>
    </source>
</evidence>
<dbReference type="SUPFAM" id="SSF53448">
    <property type="entry name" value="Nucleotide-diphospho-sugar transferases"/>
    <property type="match status" value="1"/>
</dbReference>
<dbReference type="Proteomes" id="UP000639973">
    <property type="component" value="Unassembled WGS sequence"/>
</dbReference>
<sequence length="382" mass="39738">MGMFSPPFAAASAAAGASSAAIVAIPAREEAASIGATLRALGAQVDEDGQPWRAFGVLLLVNNCADGTVARAREAAPDGLRLWIQEVTLPPEQANVVGARRAALDRAAALAGEGGVIVSTDADTRADPAWLWALLAPLRAGADAAAGRILLDRKGAALPPEVRRTQRLDDLYRMAASELGARLDPDPADPWPRHWQHFGASLALSVRAYRAVGGVPAVPCLEDLALVEALRRADLTLRHTPAARVYTSPRLSGRVTVGLSTQLSEWRRGPAAWQVPGGAEVAALARAEAALRAAYAGQGGGNLTRLWRTQAGPLLAALRASTFGLALEAAHAARVAGDWSAVYPPVPVAQALTEVRDRLGQAGAGLASPRTAQPLRAKASSR</sequence>
<protein>
    <recommendedName>
        <fullName evidence="7">Glycosyltransferase 2-like domain-containing protein</fullName>
    </recommendedName>
</protein>
<dbReference type="PANTHER" id="PTHR43646:SF2">
    <property type="entry name" value="GLYCOSYLTRANSFERASE 2-LIKE DOMAIN-CONTAINING PROTEIN"/>
    <property type="match status" value="1"/>
</dbReference>
<evidence type="ECO:0000256" key="1">
    <source>
        <dbReference type="ARBA" id="ARBA00004236"/>
    </source>
</evidence>
<reference evidence="9" key="1">
    <citation type="journal article" date="2019" name="Int. J. Syst. Evol. Microbiol.">
        <title>The Global Catalogue of Microorganisms (GCM) 10K type strain sequencing project: providing services to taxonomists for standard genome sequencing and annotation.</title>
        <authorList>
            <consortium name="The Broad Institute Genomics Platform"/>
            <consortium name="The Broad Institute Genome Sequencing Center for Infectious Disease"/>
            <person name="Wu L."/>
            <person name="Ma J."/>
        </authorList>
    </citation>
    <scope>NUCLEOTIDE SEQUENCE [LARGE SCALE GENOMIC DNA]</scope>
    <source>
        <strain evidence="9">JCM 15442</strain>
    </source>
</reference>
<evidence type="ECO:0000313" key="8">
    <source>
        <dbReference type="EMBL" id="GGL79531.1"/>
    </source>
</evidence>
<name>A0ABQ2G7K3_9DEIO</name>
<dbReference type="Pfam" id="PF00535">
    <property type="entry name" value="Glycos_transf_2"/>
    <property type="match status" value="1"/>
</dbReference>
<evidence type="ECO:0000313" key="9">
    <source>
        <dbReference type="Proteomes" id="UP000639973"/>
    </source>
</evidence>
<evidence type="ECO:0000256" key="5">
    <source>
        <dbReference type="ARBA" id="ARBA00023136"/>
    </source>
</evidence>
<comment type="caution">
    <text evidence="8">The sequence shown here is derived from an EMBL/GenBank/DDBJ whole genome shotgun (WGS) entry which is preliminary data.</text>
</comment>
<keyword evidence="4" id="KW-0808">Transferase</keyword>
<dbReference type="Gene3D" id="3.90.550.10">
    <property type="entry name" value="Spore Coat Polysaccharide Biosynthesis Protein SpsA, Chain A"/>
    <property type="match status" value="1"/>
</dbReference>
<keyword evidence="5" id="KW-0472">Membrane</keyword>
<dbReference type="EMBL" id="BMOL01000006">
    <property type="protein sequence ID" value="GGL79531.1"/>
    <property type="molecule type" value="Genomic_DNA"/>
</dbReference>
<dbReference type="PANTHER" id="PTHR43646">
    <property type="entry name" value="GLYCOSYLTRANSFERASE"/>
    <property type="match status" value="1"/>
</dbReference>